<evidence type="ECO:0000313" key="1">
    <source>
        <dbReference type="EMBL" id="BAY84091.1"/>
    </source>
</evidence>
<keyword evidence="2" id="KW-1185">Reference proteome</keyword>
<reference evidence="1 2" key="1">
    <citation type="submission" date="2017-06" db="EMBL/GenBank/DDBJ databases">
        <title>Genome sequencing of cyanobaciteial culture collection at National Institute for Environmental Studies (NIES).</title>
        <authorList>
            <person name="Hirose Y."/>
            <person name="Shimura Y."/>
            <person name="Fujisawa T."/>
            <person name="Nakamura Y."/>
            <person name="Kawachi M."/>
        </authorList>
    </citation>
    <scope>NUCLEOTIDE SEQUENCE [LARGE SCALE GENOMIC DNA]</scope>
    <source>
        <strain evidence="1 2">NIES-267</strain>
    </source>
</reference>
<organism evidence="1 2">
    <name type="scientific">Calothrix parasitica NIES-267</name>
    <dbReference type="NCBI Taxonomy" id="1973488"/>
    <lineage>
        <taxon>Bacteria</taxon>
        <taxon>Bacillati</taxon>
        <taxon>Cyanobacteriota</taxon>
        <taxon>Cyanophyceae</taxon>
        <taxon>Nostocales</taxon>
        <taxon>Calotrichaceae</taxon>
        <taxon>Calothrix</taxon>
    </lineage>
</organism>
<dbReference type="OrthoDB" id="516127at2"/>
<proteinExistence type="predicted"/>
<dbReference type="Proteomes" id="UP000218418">
    <property type="component" value="Chromosome"/>
</dbReference>
<name>A0A1Z4LSF1_9CYAN</name>
<gene>
    <name evidence="1" type="ORF">NIES267_35870</name>
</gene>
<dbReference type="AlphaFoldDB" id="A0A1Z4LSF1"/>
<dbReference type="EMBL" id="AP018227">
    <property type="protein sequence ID" value="BAY84091.1"/>
    <property type="molecule type" value="Genomic_DNA"/>
</dbReference>
<protein>
    <submittedName>
        <fullName evidence="1">Uncharacterized protein</fullName>
    </submittedName>
</protein>
<accession>A0A1Z4LSF1</accession>
<evidence type="ECO:0000313" key="2">
    <source>
        <dbReference type="Proteomes" id="UP000218418"/>
    </source>
</evidence>
<sequence length="105" mass="11654">MNKKLITRIAAGFVTAYVSSYAAIRLTTNSIVHGVGTSSCTYYYHTVEPGDSGIIGLLINGQLALLFTPLRWLEVQYWYLVQPVGSPLSEKHQKQNKYASCPNET</sequence>